<dbReference type="InterPro" id="IPR014586">
    <property type="entry name" value="UCP033909"/>
</dbReference>
<dbReference type="InterPro" id="IPR010297">
    <property type="entry name" value="DUF900_hydrolase"/>
</dbReference>
<accession>A0ABS7HEE5</accession>
<sequence>MTADSKGHRPSADCTLNIPRLINLALLVFLLPFLVLSPSCSNSQYKTGKHPIARKASVSHVKQGKPLGIVYVTNRAPSPSVDGKVSYSSFRGHSMSYGSVTLARKGSSLDVLHIAKRGEFPQSPYSIELTGQGPRRVPAIVDAHLRAASALQREVNDRLAKAKRKEVVVFIHGYNNSFDDAAKATGKICNTLSVEFVCVSLSWPAGGAGGAFYGYNIDRESGEFAVLDLKKAIRTLSAANRVKRLHLIAHSRGADVLLSALHQLGMEGYITRTSLGERYKINNVVLFAPDVDLDVATTKLFGFVSDPDAPFGTRASPYGLLPPVGSLHLTVYSSPNDKALALSSALFGSVVRLGRLTSTSIGSKAASSNALWSNSQISGVVDFIEYEGNAGFSGHSYFLSDPAVQQDLDALLRGRLKAGDPRRLLVETKPPFWKFVGRTHQTVGD</sequence>
<evidence type="ECO:0000313" key="3">
    <source>
        <dbReference type="Proteomes" id="UP000757604"/>
    </source>
</evidence>
<gene>
    <name evidence="2" type="ORF">JNB71_16025</name>
</gene>
<dbReference type="PIRSF" id="PIRSF033909">
    <property type="entry name" value="UCP033909"/>
    <property type="match status" value="1"/>
</dbReference>
<keyword evidence="1" id="KW-1133">Transmembrane helix</keyword>
<proteinExistence type="predicted"/>
<dbReference type="SUPFAM" id="SSF53474">
    <property type="entry name" value="alpha/beta-Hydrolases"/>
    <property type="match status" value="1"/>
</dbReference>
<keyword evidence="1" id="KW-0472">Membrane</keyword>
<dbReference type="PANTHER" id="PTHR36513:SF1">
    <property type="entry name" value="TRANSMEMBRANE PROTEIN"/>
    <property type="match status" value="1"/>
</dbReference>
<keyword evidence="2" id="KW-0378">Hydrolase</keyword>
<keyword evidence="3" id="KW-1185">Reference proteome</keyword>
<organism evidence="2 3">
    <name type="scientific">Rhizobium herbae</name>
    <dbReference type="NCBI Taxonomy" id="508661"/>
    <lineage>
        <taxon>Bacteria</taxon>
        <taxon>Pseudomonadati</taxon>
        <taxon>Pseudomonadota</taxon>
        <taxon>Alphaproteobacteria</taxon>
        <taxon>Hyphomicrobiales</taxon>
        <taxon>Rhizobiaceae</taxon>
        <taxon>Rhizobium/Agrobacterium group</taxon>
        <taxon>Rhizobium</taxon>
    </lineage>
</organism>
<feature type="transmembrane region" description="Helical" evidence="1">
    <location>
        <begin position="21"/>
        <end position="39"/>
    </location>
</feature>
<dbReference type="Gene3D" id="3.40.50.1820">
    <property type="entry name" value="alpha/beta hydrolase"/>
    <property type="match status" value="1"/>
</dbReference>
<reference evidence="2 3" key="1">
    <citation type="journal article" date="2021" name="MBio">
        <title>Poor Competitiveness of Bradyrhizobium in Pigeon Pea Root Colonization in Indian Soils.</title>
        <authorList>
            <person name="Chalasani D."/>
            <person name="Basu A."/>
            <person name="Pullabhotla S.V.S.R.N."/>
            <person name="Jorrin B."/>
            <person name="Neal A.L."/>
            <person name="Poole P.S."/>
            <person name="Podile A.R."/>
            <person name="Tkacz A."/>
        </authorList>
    </citation>
    <scope>NUCLEOTIDE SEQUENCE [LARGE SCALE GENOMIC DNA]</scope>
    <source>
        <strain evidence="2 3">HU44</strain>
    </source>
</reference>
<protein>
    <submittedName>
        <fullName evidence="2">Alpha/beta hydrolase</fullName>
    </submittedName>
</protein>
<dbReference type="Proteomes" id="UP000757604">
    <property type="component" value="Unassembled WGS sequence"/>
</dbReference>
<name>A0ABS7HEE5_9HYPH</name>
<dbReference type="GO" id="GO:0016787">
    <property type="term" value="F:hydrolase activity"/>
    <property type="evidence" value="ECO:0007669"/>
    <property type="project" value="UniProtKB-KW"/>
</dbReference>
<evidence type="ECO:0000256" key="1">
    <source>
        <dbReference type="SAM" id="Phobius"/>
    </source>
</evidence>
<evidence type="ECO:0000313" key="2">
    <source>
        <dbReference type="EMBL" id="MBW9064814.1"/>
    </source>
</evidence>
<keyword evidence="1" id="KW-0812">Transmembrane</keyword>
<dbReference type="PANTHER" id="PTHR36513">
    <property type="entry name" value="ABC TRANSMEMBRANE TYPE-1 DOMAIN-CONTAINING PROTEIN"/>
    <property type="match status" value="1"/>
</dbReference>
<dbReference type="InterPro" id="IPR029058">
    <property type="entry name" value="AB_hydrolase_fold"/>
</dbReference>
<dbReference type="Pfam" id="PF05990">
    <property type="entry name" value="DUF900"/>
    <property type="match status" value="1"/>
</dbReference>
<dbReference type="EMBL" id="JAEUAO010000003">
    <property type="protein sequence ID" value="MBW9064814.1"/>
    <property type="molecule type" value="Genomic_DNA"/>
</dbReference>
<comment type="caution">
    <text evidence="2">The sequence shown here is derived from an EMBL/GenBank/DDBJ whole genome shotgun (WGS) entry which is preliminary data.</text>
</comment>